<accession>A0ABP7VWM4</accession>
<keyword evidence="3" id="KW-0328">Glycosyltransferase</keyword>
<dbReference type="PANTHER" id="PTHR33908">
    <property type="entry name" value="MANNOSYLTRANSFERASE YKCB-RELATED"/>
    <property type="match status" value="1"/>
</dbReference>
<evidence type="ECO:0000256" key="1">
    <source>
        <dbReference type="ARBA" id="ARBA00004651"/>
    </source>
</evidence>
<dbReference type="Pfam" id="PF02366">
    <property type="entry name" value="PMT"/>
    <property type="match status" value="1"/>
</dbReference>
<feature type="transmembrane region" description="Helical" evidence="9">
    <location>
        <begin position="211"/>
        <end position="232"/>
    </location>
</feature>
<feature type="transmembrane region" description="Helical" evidence="9">
    <location>
        <begin position="239"/>
        <end position="258"/>
    </location>
</feature>
<dbReference type="InterPro" id="IPR050297">
    <property type="entry name" value="LipidA_mod_glycosyltrf_83"/>
</dbReference>
<evidence type="ECO:0000256" key="5">
    <source>
        <dbReference type="ARBA" id="ARBA00022692"/>
    </source>
</evidence>
<name>A0ABP7VWM4_9ACTN</name>
<feature type="transmembrane region" description="Helical" evidence="9">
    <location>
        <begin position="460"/>
        <end position="478"/>
    </location>
</feature>
<protein>
    <recommendedName>
        <fullName evidence="10">ArnT-like N-terminal domain-containing protein</fullName>
    </recommendedName>
</protein>
<evidence type="ECO:0000256" key="9">
    <source>
        <dbReference type="SAM" id="Phobius"/>
    </source>
</evidence>
<feature type="region of interest" description="Disordered" evidence="8">
    <location>
        <begin position="1"/>
        <end position="41"/>
    </location>
</feature>
<keyword evidence="12" id="KW-1185">Reference proteome</keyword>
<evidence type="ECO:0000256" key="7">
    <source>
        <dbReference type="ARBA" id="ARBA00023136"/>
    </source>
</evidence>
<evidence type="ECO:0000313" key="11">
    <source>
        <dbReference type="EMBL" id="GAA4075035.1"/>
    </source>
</evidence>
<organism evidence="11 12">
    <name type="scientific">Actinomadura miaoliensis</name>
    <dbReference type="NCBI Taxonomy" id="430685"/>
    <lineage>
        <taxon>Bacteria</taxon>
        <taxon>Bacillati</taxon>
        <taxon>Actinomycetota</taxon>
        <taxon>Actinomycetes</taxon>
        <taxon>Streptosporangiales</taxon>
        <taxon>Thermomonosporaceae</taxon>
        <taxon>Actinomadura</taxon>
    </lineage>
</organism>
<evidence type="ECO:0000256" key="4">
    <source>
        <dbReference type="ARBA" id="ARBA00022679"/>
    </source>
</evidence>
<feature type="transmembrane region" description="Helical" evidence="9">
    <location>
        <begin position="117"/>
        <end position="141"/>
    </location>
</feature>
<dbReference type="PANTHER" id="PTHR33908:SF11">
    <property type="entry name" value="MEMBRANE PROTEIN"/>
    <property type="match status" value="1"/>
</dbReference>
<reference evidence="12" key="1">
    <citation type="journal article" date="2019" name="Int. J. Syst. Evol. Microbiol.">
        <title>The Global Catalogue of Microorganisms (GCM) 10K type strain sequencing project: providing services to taxonomists for standard genome sequencing and annotation.</title>
        <authorList>
            <consortium name="The Broad Institute Genomics Platform"/>
            <consortium name="The Broad Institute Genome Sequencing Center for Infectious Disease"/>
            <person name="Wu L."/>
            <person name="Ma J."/>
        </authorList>
    </citation>
    <scope>NUCLEOTIDE SEQUENCE [LARGE SCALE GENOMIC DNA]</scope>
    <source>
        <strain evidence="12">JCM 16702</strain>
    </source>
</reference>
<evidence type="ECO:0000259" key="10">
    <source>
        <dbReference type="Pfam" id="PF02366"/>
    </source>
</evidence>
<comment type="subcellular location">
    <subcellularLocation>
        <location evidence="1">Cell membrane</location>
        <topology evidence="1">Multi-pass membrane protein</topology>
    </subcellularLocation>
</comment>
<evidence type="ECO:0000256" key="8">
    <source>
        <dbReference type="SAM" id="MobiDB-lite"/>
    </source>
</evidence>
<feature type="domain" description="ArnT-like N-terminal" evidence="10">
    <location>
        <begin position="122"/>
        <end position="230"/>
    </location>
</feature>
<evidence type="ECO:0000256" key="3">
    <source>
        <dbReference type="ARBA" id="ARBA00022676"/>
    </source>
</evidence>
<dbReference type="Proteomes" id="UP001500683">
    <property type="component" value="Unassembled WGS sequence"/>
</dbReference>
<keyword evidence="4" id="KW-0808">Transferase</keyword>
<keyword evidence="7 9" id="KW-0472">Membrane</keyword>
<sequence length="527" mass="57057">MVTREAGRSEAEDGDGETRDASRRESGDAAPAADEGSEAGGRPRLARRMARWFGTHSFFLVALAGGVFLRWTAVLGYPGVLWFTGDSYFYLGRALRPHPSPSKTLGYSFLLNLMEPLHSLTAVAVVQHLMGLAVAVMIYLLLRRAGLPGWAATLVTLPVLYDAYQIELEHLLMSEALFTFLIAAGVTLLLWRTRTGPTWWLALPAGLLLGYAVLVRSAGAPLIPVILVCLLLRRRGWRAGVAFGAAAAVPIVSYMAWFHSVQGSYGLTNSDGLYLWGRTAVFADCAKIRPPMHEDGLCLTPELKKEGYAPGHLIWRGEAPPRVIFESTVTPEANKVLRDFAIRAMLAQPGDYLRTVADGVGKAFSPDRFPYPTAATEALYHFPADPQVFPGGKSWGGGDSALLDAMTYGRTSTPSRVVQPHAGKMIDYQRDRYLPGPVLGVIFAVGAAGTLLAPRLRRTVLLAWATAVTLLVFPIASADFDYRYVLPATPFACLAAGLFLAALGGAVSRWWGSRGARRRDSDPATAP</sequence>
<feature type="transmembrane region" description="Helical" evidence="9">
    <location>
        <begin position="484"/>
        <end position="511"/>
    </location>
</feature>
<feature type="transmembrane region" description="Helical" evidence="9">
    <location>
        <begin position="52"/>
        <end position="73"/>
    </location>
</feature>
<evidence type="ECO:0000256" key="2">
    <source>
        <dbReference type="ARBA" id="ARBA00022475"/>
    </source>
</evidence>
<feature type="transmembrane region" description="Helical" evidence="9">
    <location>
        <begin position="433"/>
        <end position="453"/>
    </location>
</feature>
<keyword evidence="5 9" id="KW-0812">Transmembrane</keyword>
<keyword evidence="6 9" id="KW-1133">Transmembrane helix</keyword>
<gene>
    <name evidence="11" type="ORF">GCM10022214_35130</name>
</gene>
<evidence type="ECO:0000256" key="6">
    <source>
        <dbReference type="ARBA" id="ARBA00022989"/>
    </source>
</evidence>
<proteinExistence type="predicted"/>
<feature type="compositionally biased region" description="Basic and acidic residues" evidence="8">
    <location>
        <begin position="1"/>
        <end position="27"/>
    </location>
</feature>
<comment type="caution">
    <text evidence="11">The sequence shown here is derived from an EMBL/GenBank/DDBJ whole genome shotgun (WGS) entry which is preliminary data.</text>
</comment>
<dbReference type="InterPro" id="IPR003342">
    <property type="entry name" value="ArnT-like_N"/>
</dbReference>
<evidence type="ECO:0000313" key="12">
    <source>
        <dbReference type="Proteomes" id="UP001500683"/>
    </source>
</evidence>
<keyword evidence="2" id="KW-1003">Cell membrane</keyword>
<feature type="transmembrane region" description="Helical" evidence="9">
    <location>
        <begin position="171"/>
        <end position="191"/>
    </location>
</feature>
<dbReference type="EMBL" id="BAAAZG010000020">
    <property type="protein sequence ID" value="GAA4075035.1"/>
    <property type="molecule type" value="Genomic_DNA"/>
</dbReference>